<evidence type="ECO:0000259" key="1">
    <source>
        <dbReference type="PROSITE" id="PS51471"/>
    </source>
</evidence>
<proteinExistence type="predicted"/>
<dbReference type="InterPro" id="IPR005123">
    <property type="entry name" value="Oxoglu/Fe-dep_dioxygenase_dom"/>
</dbReference>
<accession>A0A5K0UA57</accession>
<sequence length="535" mass="61703">MLRTLSRYQGVRKELDEIQQTLDSYTGGCTDGRTIGFIKSGSPSLTENLRDVFSRVAEYKSSLDHCFEDDVSLDRWMFVNLCDSEDCGDDDYYHRCGFVGTVYTLIHDGEKYYRSMDEKSYYSSPKAIFEKHVKVPLTKTSYTFKTEKYEVDPILQKYRTIAQYGDVEKKATLTDENIRKGHDIDLQKHTFVESRRTERDDFKYPPEQNGMISVSDSVISAVRKVFIKTTKMANVTVVPHKLNIYHEGDHFADHKDTPEPNLVATVVLLISGKSSDTILENKTPWGEGNMLIMFPDVLHRVNPVSEYRETLTFKVFSKWRPSVSADDFTGNPTHNLTEEDSRIFSKFEQFVDTGNSFAVLLQGEYTIDDITAHHAKINTSESSDQIRTFPFKGVDQKLATMMEIAKIKYGLDVFITPVILKCYSYDDCDNNRFDRDYEEVEIRPPTYNQSQTAGEIMTLSTEMMKEFEIPDELQDKFQSFPHIKHIYTLGYGDKTIGNALFERIEYNVHYGNEYRGTLTSTVYWHVVFCAVPQAK</sequence>
<dbReference type="EMBL" id="UPSH01000002">
    <property type="protein sequence ID" value="VBB18979.1"/>
    <property type="molecule type" value="Genomic_DNA"/>
</dbReference>
<dbReference type="Proteomes" id="UP000594342">
    <property type="component" value="Unassembled WGS sequence"/>
</dbReference>
<evidence type="ECO:0000313" key="2">
    <source>
        <dbReference type="EMBL" id="VBB18979.1"/>
    </source>
</evidence>
<keyword evidence="3" id="KW-1185">Reference proteome</keyword>
<name>A0A5K0UA57_9VIRU</name>
<comment type="caution">
    <text evidence="2">The sequence shown here is derived from an EMBL/GenBank/DDBJ whole genome shotgun (WGS) entry which is preliminary data.</text>
</comment>
<gene>
    <name evidence="2" type="ORF">YASMINEVIRUS_1511</name>
</gene>
<dbReference type="PROSITE" id="PS51471">
    <property type="entry name" value="FE2OG_OXY"/>
    <property type="match status" value="1"/>
</dbReference>
<organism evidence="2 3">
    <name type="scientific">Yasminevirus sp. GU-2018</name>
    <dbReference type="NCBI Taxonomy" id="2420051"/>
    <lineage>
        <taxon>Viruses</taxon>
        <taxon>Varidnaviria</taxon>
        <taxon>Bamfordvirae</taxon>
        <taxon>Nucleocytoviricota</taxon>
        <taxon>Megaviricetes</taxon>
        <taxon>Imitervirales</taxon>
        <taxon>Mimiviridae</taxon>
        <taxon>Klosneuvirinae</taxon>
        <taxon>Yasminevirus</taxon>
        <taxon>Yasminevirus saudimassiliense</taxon>
    </lineage>
</organism>
<protein>
    <recommendedName>
        <fullName evidence="1">Fe2OG dioxygenase domain-containing protein</fullName>
    </recommendedName>
</protein>
<evidence type="ECO:0000313" key="3">
    <source>
        <dbReference type="Proteomes" id="UP000594342"/>
    </source>
</evidence>
<reference evidence="2 3" key="1">
    <citation type="submission" date="2018-10" db="EMBL/GenBank/DDBJ databases">
        <authorList>
            <consortium name="IHU Genomes"/>
        </authorList>
    </citation>
    <scope>NUCLEOTIDE SEQUENCE [LARGE SCALE GENOMIC DNA]</scope>
    <source>
        <strain evidence="2 3">A1</strain>
    </source>
</reference>
<feature type="domain" description="Fe2OG dioxygenase" evidence="1">
    <location>
        <begin position="236"/>
        <end position="317"/>
    </location>
</feature>